<name>A0AAD9ZSB9_9ROSI</name>
<proteinExistence type="predicted"/>
<accession>A0AAD9ZSB9</accession>
<keyword evidence="2" id="KW-1185">Reference proteome</keyword>
<evidence type="ECO:0000313" key="2">
    <source>
        <dbReference type="Proteomes" id="UP001281410"/>
    </source>
</evidence>
<evidence type="ECO:0000313" key="1">
    <source>
        <dbReference type="EMBL" id="KAK3189707.1"/>
    </source>
</evidence>
<comment type="caution">
    <text evidence="1">The sequence shown here is derived from an EMBL/GenBank/DDBJ whole genome shotgun (WGS) entry which is preliminary data.</text>
</comment>
<evidence type="ECO:0008006" key="3">
    <source>
        <dbReference type="Google" id="ProtNLM"/>
    </source>
</evidence>
<organism evidence="1 2">
    <name type="scientific">Dipteronia sinensis</name>
    <dbReference type="NCBI Taxonomy" id="43782"/>
    <lineage>
        <taxon>Eukaryota</taxon>
        <taxon>Viridiplantae</taxon>
        <taxon>Streptophyta</taxon>
        <taxon>Embryophyta</taxon>
        <taxon>Tracheophyta</taxon>
        <taxon>Spermatophyta</taxon>
        <taxon>Magnoliopsida</taxon>
        <taxon>eudicotyledons</taxon>
        <taxon>Gunneridae</taxon>
        <taxon>Pentapetalae</taxon>
        <taxon>rosids</taxon>
        <taxon>malvids</taxon>
        <taxon>Sapindales</taxon>
        <taxon>Sapindaceae</taxon>
        <taxon>Hippocastanoideae</taxon>
        <taxon>Acereae</taxon>
        <taxon>Dipteronia</taxon>
    </lineage>
</organism>
<gene>
    <name evidence="1" type="ORF">Dsin_029268</name>
</gene>
<protein>
    <recommendedName>
        <fullName evidence="3">Zinc knuckle CX2CX4HX4C domain-containing protein</fullName>
    </recommendedName>
</protein>
<sequence>MIGEVKDVDVVVPGGDIGKFIRVRVKVDIRKAIHRFLHVDVLGDGQEIVMLLRYERLPNHCFRCRKLRRSTRECPEGLRNPETPAGDLPFGAWMKATPSDHWASIRVRQKEVFSNQQANRSDEDWVRGVVTKMREIGAEKEETLMYRIQRSK</sequence>
<dbReference type="Proteomes" id="UP001281410">
    <property type="component" value="Unassembled WGS sequence"/>
</dbReference>
<dbReference type="EMBL" id="JANJYJ010000009">
    <property type="protein sequence ID" value="KAK3189707.1"/>
    <property type="molecule type" value="Genomic_DNA"/>
</dbReference>
<reference evidence="1" key="1">
    <citation type="journal article" date="2023" name="Plant J.">
        <title>Genome sequences and population genomics provide insights into the demographic history, inbreeding, and mutation load of two 'living fossil' tree species of Dipteronia.</title>
        <authorList>
            <person name="Feng Y."/>
            <person name="Comes H.P."/>
            <person name="Chen J."/>
            <person name="Zhu S."/>
            <person name="Lu R."/>
            <person name="Zhang X."/>
            <person name="Li P."/>
            <person name="Qiu J."/>
            <person name="Olsen K.M."/>
            <person name="Qiu Y."/>
        </authorList>
    </citation>
    <scope>NUCLEOTIDE SEQUENCE</scope>
    <source>
        <strain evidence="1">NBL</strain>
    </source>
</reference>
<dbReference type="AlphaFoldDB" id="A0AAD9ZSB9"/>